<reference evidence="8 10" key="1">
    <citation type="submission" date="2008-03" db="EMBL/GenBank/DDBJ databases">
        <title>Annotation of Ixodes scapularis.</title>
        <authorList>
            <consortium name="Ixodes scapularis Genome Project Consortium"/>
            <person name="Caler E."/>
            <person name="Hannick L.I."/>
            <person name="Bidwell S."/>
            <person name="Joardar V."/>
            <person name="Thiagarajan M."/>
            <person name="Amedeo P."/>
            <person name="Galinsky K.J."/>
            <person name="Schobel S."/>
            <person name="Inman J."/>
            <person name="Hostetler J."/>
            <person name="Miller J."/>
            <person name="Hammond M."/>
            <person name="Megy K."/>
            <person name="Lawson D."/>
            <person name="Kodira C."/>
            <person name="Sutton G."/>
            <person name="Meyer J."/>
            <person name="Hill C.A."/>
            <person name="Birren B."/>
            <person name="Nene V."/>
            <person name="Collins F."/>
            <person name="Alarcon-Chaidez F."/>
            <person name="Wikel S."/>
            <person name="Strausberg R."/>
        </authorList>
    </citation>
    <scope>NUCLEOTIDE SEQUENCE [LARGE SCALE GENOMIC DNA]</scope>
    <source>
        <strain evidence="10">Wikel</strain>
        <strain evidence="8">Wikel colony</strain>
    </source>
</reference>
<dbReference type="InterPro" id="IPR017853">
    <property type="entry name" value="GH"/>
</dbReference>
<sequence length="87" mass="9426">MSKGDVWIFGSPWSGPAWMKTSGRLHGAGQLKGRPGGPYYEAWAKYIVRCSGGPRGGQVRSGRCRALVRQRLHGAMGPGQDAQQLSR</sequence>
<dbReference type="EMBL" id="DS726086">
    <property type="protein sequence ID" value="EEC06718.1"/>
    <property type="molecule type" value="Genomic_DNA"/>
</dbReference>
<dbReference type="Gene3D" id="3.20.20.80">
    <property type="entry name" value="Glycosidases"/>
    <property type="match status" value="1"/>
</dbReference>
<gene>
    <name evidence="8" type="ORF">IscW_ISCW003630</name>
</gene>
<evidence type="ECO:0000259" key="7">
    <source>
        <dbReference type="Pfam" id="PF02055"/>
    </source>
</evidence>
<dbReference type="VEuPathDB" id="VectorBase:ISCI003630"/>
<dbReference type="Pfam" id="PF02055">
    <property type="entry name" value="Glyco_hydro_30"/>
    <property type="match status" value="1"/>
</dbReference>
<keyword evidence="5 6" id="KW-0378">Hydrolase</keyword>
<dbReference type="EC" id="3.2.1.45" evidence="3 6"/>
<keyword evidence="6" id="KW-0746">Sphingolipid metabolism</keyword>
<keyword evidence="6 8" id="KW-0326">Glycosidase</keyword>
<comment type="catalytic activity">
    <reaction evidence="1">
        <text>a beta-D-glucosyl-(1&lt;-&gt;1')-N-acylsphing-4-enine + H2O = an N-acylsphing-4-enine + D-glucose</text>
        <dbReference type="Rhea" id="RHEA:13269"/>
        <dbReference type="ChEBI" id="CHEBI:4167"/>
        <dbReference type="ChEBI" id="CHEBI:15377"/>
        <dbReference type="ChEBI" id="CHEBI:22801"/>
        <dbReference type="ChEBI" id="CHEBI:52639"/>
        <dbReference type="EC" id="3.2.1.45"/>
    </reaction>
    <physiologicalReaction direction="left-to-right" evidence="1">
        <dbReference type="Rhea" id="RHEA:13270"/>
    </physiologicalReaction>
</comment>
<dbReference type="EnsemblMetazoa" id="ISCW003630-RA">
    <property type="protein sequence ID" value="ISCW003630-PA"/>
    <property type="gene ID" value="ISCW003630"/>
</dbReference>
<dbReference type="InterPro" id="IPR001139">
    <property type="entry name" value="Glyco_hydro_30"/>
</dbReference>
<evidence type="ECO:0000256" key="6">
    <source>
        <dbReference type="RuleBase" id="RU361188"/>
    </source>
</evidence>
<dbReference type="GO" id="GO:0004348">
    <property type="term" value="F:glucosylceramidase activity"/>
    <property type="evidence" value="ECO:0007669"/>
    <property type="project" value="UniProtKB-EC"/>
</dbReference>
<dbReference type="PANTHER" id="PTHR11069">
    <property type="entry name" value="GLUCOSYLCERAMIDASE"/>
    <property type="match status" value="1"/>
</dbReference>
<evidence type="ECO:0000256" key="4">
    <source>
        <dbReference type="ARBA" id="ARBA00022729"/>
    </source>
</evidence>
<feature type="domain" description="Glycosyl hydrolase family 30 TIM-barrel" evidence="7">
    <location>
        <begin position="5"/>
        <end position="49"/>
    </location>
</feature>
<keyword evidence="4" id="KW-0732">Signal</keyword>
<keyword evidence="10" id="KW-1185">Reference proteome</keyword>
<dbReference type="EMBL" id="ABJB010848010">
    <property type="status" value="NOT_ANNOTATED_CDS"/>
    <property type="molecule type" value="Genomic_DNA"/>
</dbReference>
<dbReference type="Proteomes" id="UP000001555">
    <property type="component" value="Unassembled WGS sequence"/>
</dbReference>
<proteinExistence type="inferred from homology"/>
<comment type="similarity">
    <text evidence="2 6">Belongs to the glycosyl hydrolase 30 family.</text>
</comment>
<evidence type="ECO:0000256" key="1">
    <source>
        <dbReference type="ARBA" id="ARBA00001013"/>
    </source>
</evidence>
<dbReference type="PaxDb" id="6945-B7PJE6"/>
<evidence type="ECO:0000313" key="8">
    <source>
        <dbReference type="EMBL" id="EEC06718.1"/>
    </source>
</evidence>
<dbReference type="PANTHER" id="PTHR11069:SF23">
    <property type="entry name" value="LYSOSOMAL ACID GLUCOSYLCERAMIDASE"/>
    <property type="match status" value="1"/>
</dbReference>
<reference evidence="9" key="2">
    <citation type="submission" date="2020-05" db="UniProtKB">
        <authorList>
            <consortium name="EnsemblMetazoa"/>
        </authorList>
    </citation>
    <scope>IDENTIFICATION</scope>
    <source>
        <strain evidence="9">wikel</strain>
    </source>
</reference>
<dbReference type="EMBL" id="ABJB010510563">
    <property type="status" value="NOT_ANNOTATED_CDS"/>
    <property type="molecule type" value="Genomic_DNA"/>
</dbReference>
<dbReference type="InterPro" id="IPR033453">
    <property type="entry name" value="Glyco_hydro_30_TIM-barrel"/>
</dbReference>
<evidence type="ECO:0000313" key="9">
    <source>
        <dbReference type="EnsemblMetazoa" id="ISCW003630-PA"/>
    </source>
</evidence>
<dbReference type="GO" id="GO:0016020">
    <property type="term" value="C:membrane"/>
    <property type="evidence" value="ECO:0007669"/>
    <property type="project" value="GOC"/>
</dbReference>
<evidence type="ECO:0000256" key="5">
    <source>
        <dbReference type="ARBA" id="ARBA00022801"/>
    </source>
</evidence>
<dbReference type="AlphaFoldDB" id="B7PJE6"/>
<dbReference type="GO" id="GO:0006665">
    <property type="term" value="P:sphingolipid metabolic process"/>
    <property type="evidence" value="ECO:0007669"/>
    <property type="project" value="UniProtKB-KW"/>
</dbReference>
<name>B7PJE6_IXOSC</name>
<dbReference type="SUPFAM" id="SSF51445">
    <property type="entry name" value="(Trans)glycosidases"/>
    <property type="match status" value="1"/>
</dbReference>
<evidence type="ECO:0000313" key="10">
    <source>
        <dbReference type="Proteomes" id="UP000001555"/>
    </source>
</evidence>
<protein>
    <recommendedName>
        <fullName evidence="3 6">Glucosylceramidase</fullName>
        <ecNumber evidence="3 6">3.2.1.45</ecNumber>
    </recommendedName>
</protein>
<evidence type="ECO:0000256" key="2">
    <source>
        <dbReference type="ARBA" id="ARBA00005382"/>
    </source>
</evidence>
<accession>B7PJE6</accession>
<organism>
    <name type="scientific">Ixodes scapularis</name>
    <name type="common">Black-legged tick</name>
    <name type="synonym">Deer tick</name>
    <dbReference type="NCBI Taxonomy" id="6945"/>
    <lineage>
        <taxon>Eukaryota</taxon>
        <taxon>Metazoa</taxon>
        <taxon>Ecdysozoa</taxon>
        <taxon>Arthropoda</taxon>
        <taxon>Chelicerata</taxon>
        <taxon>Arachnida</taxon>
        <taxon>Acari</taxon>
        <taxon>Parasitiformes</taxon>
        <taxon>Ixodida</taxon>
        <taxon>Ixodoidea</taxon>
        <taxon>Ixodidae</taxon>
        <taxon>Ixodinae</taxon>
        <taxon>Ixodes</taxon>
    </lineage>
</organism>
<dbReference type="EMBL" id="ABJB010183545">
    <property type="status" value="NOT_ANNOTATED_CDS"/>
    <property type="molecule type" value="Genomic_DNA"/>
</dbReference>
<dbReference type="InParanoid" id="B7PJE6"/>
<dbReference type="EMBL" id="ABJB010487017">
    <property type="status" value="NOT_ANNOTATED_CDS"/>
    <property type="molecule type" value="Genomic_DNA"/>
</dbReference>
<dbReference type="HOGENOM" id="CLU_2485842_0_0_1"/>
<dbReference type="VEuPathDB" id="VectorBase:ISCW003630"/>
<evidence type="ECO:0000256" key="3">
    <source>
        <dbReference type="ARBA" id="ARBA00012658"/>
    </source>
</evidence>
<keyword evidence="6" id="KW-0443">Lipid metabolism</keyword>